<accession>A0A7J5X8J9</accession>
<protein>
    <submittedName>
        <fullName evidence="2">Uncharacterized protein</fullName>
    </submittedName>
</protein>
<evidence type="ECO:0000313" key="3">
    <source>
        <dbReference type="Proteomes" id="UP000518266"/>
    </source>
</evidence>
<feature type="region of interest" description="Disordered" evidence="1">
    <location>
        <begin position="65"/>
        <end position="111"/>
    </location>
</feature>
<keyword evidence="3" id="KW-1185">Reference proteome</keyword>
<feature type="compositionally biased region" description="Acidic residues" evidence="1">
    <location>
        <begin position="74"/>
        <end position="85"/>
    </location>
</feature>
<gene>
    <name evidence="2" type="ORF">F7725_026970</name>
</gene>
<evidence type="ECO:0000313" key="2">
    <source>
        <dbReference type="EMBL" id="KAF3833305.1"/>
    </source>
</evidence>
<comment type="caution">
    <text evidence="2">The sequence shown here is derived from an EMBL/GenBank/DDBJ whole genome shotgun (WGS) entry which is preliminary data.</text>
</comment>
<feature type="compositionally biased region" description="Acidic residues" evidence="1">
    <location>
        <begin position="96"/>
        <end position="106"/>
    </location>
</feature>
<evidence type="ECO:0000256" key="1">
    <source>
        <dbReference type="SAM" id="MobiDB-lite"/>
    </source>
</evidence>
<sequence length="145" mass="16253">MQRETCSQSSLQDTAQCRAVRRSPVFQRRVLQLLPRQTPPESTAAEGELRMAKKYSVADAISMIMDGNSSDMEQLGEDEDDDEDWTPNAKLTEGSSDSDSEEEESVDQMSTELRTGLLHPHMHQLQKVGYGQSLTLKWLHPSSIA</sequence>
<dbReference type="AlphaFoldDB" id="A0A7J5X8J9"/>
<dbReference type="Proteomes" id="UP000518266">
    <property type="component" value="Unassembled WGS sequence"/>
</dbReference>
<name>A0A7J5X8J9_DISMA</name>
<dbReference type="EMBL" id="JAAKFY010000027">
    <property type="protein sequence ID" value="KAF3833305.1"/>
    <property type="molecule type" value="Genomic_DNA"/>
</dbReference>
<feature type="region of interest" description="Disordered" evidence="1">
    <location>
        <begin position="31"/>
        <end position="50"/>
    </location>
</feature>
<proteinExistence type="predicted"/>
<organism evidence="2 3">
    <name type="scientific">Dissostichus mawsoni</name>
    <name type="common">Antarctic cod</name>
    <dbReference type="NCBI Taxonomy" id="36200"/>
    <lineage>
        <taxon>Eukaryota</taxon>
        <taxon>Metazoa</taxon>
        <taxon>Chordata</taxon>
        <taxon>Craniata</taxon>
        <taxon>Vertebrata</taxon>
        <taxon>Euteleostomi</taxon>
        <taxon>Actinopterygii</taxon>
        <taxon>Neopterygii</taxon>
        <taxon>Teleostei</taxon>
        <taxon>Neoteleostei</taxon>
        <taxon>Acanthomorphata</taxon>
        <taxon>Eupercaria</taxon>
        <taxon>Perciformes</taxon>
        <taxon>Notothenioidei</taxon>
        <taxon>Nototheniidae</taxon>
        <taxon>Dissostichus</taxon>
    </lineage>
</organism>
<reference evidence="2 3" key="1">
    <citation type="submission" date="2020-03" db="EMBL/GenBank/DDBJ databases">
        <title>Dissostichus mawsoni Genome sequencing and assembly.</title>
        <authorList>
            <person name="Park H."/>
        </authorList>
    </citation>
    <scope>NUCLEOTIDE SEQUENCE [LARGE SCALE GENOMIC DNA]</scope>
    <source>
        <strain evidence="2">DM0001</strain>
        <tissue evidence="2">Muscle</tissue>
    </source>
</reference>